<feature type="transmembrane region" description="Helical" evidence="1">
    <location>
        <begin position="77"/>
        <end position="98"/>
    </location>
</feature>
<comment type="caution">
    <text evidence="2">The sequence shown here is derived from an EMBL/GenBank/DDBJ whole genome shotgun (WGS) entry which is preliminary data.</text>
</comment>
<evidence type="ECO:0008006" key="4">
    <source>
        <dbReference type="Google" id="ProtNLM"/>
    </source>
</evidence>
<gene>
    <name evidence="2" type="ORF">DRW42_20765</name>
</gene>
<name>A0A366KQT1_9SPHI</name>
<keyword evidence="3" id="KW-1185">Reference proteome</keyword>
<dbReference type="Proteomes" id="UP000252081">
    <property type="component" value="Unassembled WGS sequence"/>
</dbReference>
<evidence type="ECO:0000313" key="3">
    <source>
        <dbReference type="Proteomes" id="UP000252081"/>
    </source>
</evidence>
<organism evidence="2 3">
    <name type="scientific">Pedobacter miscanthi</name>
    <dbReference type="NCBI Taxonomy" id="2259170"/>
    <lineage>
        <taxon>Bacteria</taxon>
        <taxon>Pseudomonadati</taxon>
        <taxon>Bacteroidota</taxon>
        <taxon>Sphingobacteriia</taxon>
        <taxon>Sphingobacteriales</taxon>
        <taxon>Sphingobacteriaceae</taxon>
        <taxon>Pedobacter</taxon>
    </lineage>
</organism>
<evidence type="ECO:0000313" key="2">
    <source>
        <dbReference type="EMBL" id="RBQ03653.1"/>
    </source>
</evidence>
<dbReference type="EMBL" id="QNQU01000020">
    <property type="protein sequence ID" value="RBQ03653.1"/>
    <property type="molecule type" value="Genomic_DNA"/>
</dbReference>
<keyword evidence="1" id="KW-1133">Transmembrane helix</keyword>
<feature type="transmembrane region" description="Helical" evidence="1">
    <location>
        <begin position="152"/>
        <end position="175"/>
    </location>
</feature>
<feature type="transmembrane region" description="Helical" evidence="1">
    <location>
        <begin position="126"/>
        <end position="145"/>
    </location>
</feature>
<proteinExistence type="predicted"/>
<dbReference type="InterPro" id="IPR022134">
    <property type="entry name" value="DUF3667"/>
</dbReference>
<evidence type="ECO:0000256" key="1">
    <source>
        <dbReference type="SAM" id="Phobius"/>
    </source>
</evidence>
<accession>A0A366KQT1</accession>
<dbReference type="AlphaFoldDB" id="A0A366KQT1"/>
<dbReference type="OrthoDB" id="7446256at2"/>
<keyword evidence="1" id="KW-0472">Membrane</keyword>
<feature type="transmembrane region" description="Helical" evidence="1">
    <location>
        <begin position="216"/>
        <end position="237"/>
    </location>
</feature>
<dbReference type="Pfam" id="PF12412">
    <property type="entry name" value="DUF3667"/>
    <property type="match status" value="1"/>
</dbReference>
<protein>
    <recommendedName>
        <fullName evidence="4">DUF3667 domain-containing protein</fullName>
    </recommendedName>
</protein>
<reference evidence="2 3" key="1">
    <citation type="submission" date="2018-07" db="EMBL/GenBank/DDBJ databases">
        <title>A draft genome of a endophytic bacteria, a new species of Pedobacter.</title>
        <authorList>
            <person name="Zhang Z.D."/>
            <person name="Chen Z.J."/>
        </authorList>
    </citation>
    <scope>NUCLEOTIDE SEQUENCE [LARGE SCALE GENOMIC DNA]</scope>
    <source>
        <strain evidence="2 3">RS10</strain>
    </source>
</reference>
<sequence>MYPDLTNCRNCSHTVNSNFCGQCGQPVNIKRVDSHYILHEIQHVLHFEKGILYTIKELLIRPGQNIKEFISDNRSRLVKPILFIIITSLIYTIINHFFHIEKGYIVYTGTEKSAVGSIVDWVQNHYGYGNIIMGIFISFWLKLFFKKYSYNFFEILILLCFVMGVGMLIFSFFAIIEGLTKYSLMKVSGPLGVAYCTWAMAQFFNKKKAGSYIKAFIAYTLGMITFSIAIGILGTLIDNFTK</sequence>
<keyword evidence="1" id="KW-0812">Transmembrane</keyword>